<dbReference type="Pfam" id="PF13561">
    <property type="entry name" value="adh_short_C2"/>
    <property type="match status" value="1"/>
</dbReference>
<dbReference type="AlphaFoldDB" id="A0AAW2RB33"/>
<accession>A0AAW2RB33</accession>
<proteinExistence type="inferred from homology"/>
<dbReference type="InterPro" id="IPR036291">
    <property type="entry name" value="NAD(P)-bd_dom_sf"/>
</dbReference>
<dbReference type="PROSITE" id="PS00061">
    <property type="entry name" value="ADH_SHORT"/>
    <property type="match status" value="1"/>
</dbReference>
<dbReference type="InterPro" id="IPR002347">
    <property type="entry name" value="SDR_fam"/>
</dbReference>
<evidence type="ECO:0000256" key="1">
    <source>
        <dbReference type="ARBA" id="ARBA00006484"/>
    </source>
</evidence>
<dbReference type="GO" id="GO:0016616">
    <property type="term" value="F:oxidoreductase activity, acting on the CH-OH group of donors, NAD or NADP as acceptor"/>
    <property type="evidence" value="ECO:0007669"/>
    <property type="project" value="UniProtKB-ARBA"/>
</dbReference>
<evidence type="ECO:0000313" key="4">
    <source>
        <dbReference type="EMBL" id="KAL0377244.1"/>
    </source>
</evidence>
<name>A0AAW2RB33_SESRA</name>
<gene>
    <name evidence="4" type="ORF">Sradi_3029900</name>
</gene>
<reference evidence="4" key="1">
    <citation type="submission" date="2020-06" db="EMBL/GenBank/DDBJ databases">
        <authorList>
            <person name="Li T."/>
            <person name="Hu X."/>
            <person name="Zhang T."/>
            <person name="Song X."/>
            <person name="Zhang H."/>
            <person name="Dai N."/>
            <person name="Sheng W."/>
            <person name="Hou X."/>
            <person name="Wei L."/>
        </authorList>
    </citation>
    <scope>NUCLEOTIDE SEQUENCE</scope>
    <source>
        <strain evidence="4">G02</strain>
        <tissue evidence="4">Leaf</tissue>
    </source>
</reference>
<dbReference type="EMBL" id="JACGWJ010000013">
    <property type="protein sequence ID" value="KAL0377244.1"/>
    <property type="molecule type" value="Genomic_DNA"/>
</dbReference>
<protein>
    <submittedName>
        <fullName evidence="4">Short-chain dehydrogenase reductase 2a</fullName>
    </submittedName>
</protein>
<dbReference type="PRINTS" id="PR00081">
    <property type="entry name" value="GDHRDH"/>
</dbReference>
<dbReference type="FunFam" id="3.40.50.720:FF:000084">
    <property type="entry name" value="Short-chain dehydrogenase reductase"/>
    <property type="match status" value="1"/>
</dbReference>
<dbReference type="SUPFAM" id="SSF51735">
    <property type="entry name" value="NAD(P)-binding Rossmann-fold domains"/>
    <property type="match status" value="1"/>
</dbReference>
<dbReference type="Gene3D" id="3.40.50.720">
    <property type="entry name" value="NAD(P)-binding Rossmann-like Domain"/>
    <property type="match status" value="1"/>
</dbReference>
<evidence type="ECO:0000256" key="2">
    <source>
        <dbReference type="ARBA" id="ARBA00023002"/>
    </source>
</evidence>
<dbReference type="PANTHER" id="PTHR43180">
    <property type="entry name" value="3-OXOACYL-(ACYL-CARRIER-PROTEIN) REDUCTASE (AFU_ORTHOLOGUE AFUA_6G11210)"/>
    <property type="match status" value="1"/>
</dbReference>
<evidence type="ECO:0000259" key="3">
    <source>
        <dbReference type="SMART" id="SM00822"/>
    </source>
</evidence>
<dbReference type="PRINTS" id="PR00080">
    <property type="entry name" value="SDRFAMILY"/>
</dbReference>
<keyword evidence="2" id="KW-0560">Oxidoreductase</keyword>
<sequence>MLRLLRCCRSESKTRIRNAVLLLLPQIRQQRRPLSSTSTDNTTATTAAARRLEGKVALITGGASGLGKATAQEFIQHGARVVIADINTHLGPQVSHQLGPQAQFVACDVSSEAQMAEAVNLTLARHGKLDIMCNNAGIAGSPFPPSIIDLDLNEFDRVMRINVRATIAGIKHAARAMIPAGSGSILCTASISGVMGGLGTHPYTVSKFAIPGIVKSVASELCKHGVRINCISPSPIPTPLVVDQFAQIMGGSCTREQIVGIIKGLGELKGAVCEEVDVARAALYLASDDAKYVTGHNLVVDGGFTAFKTLQFPTNHAS</sequence>
<dbReference type="PANTHER" id="PTHR43180:SF55">
    <property type="entry name" value="ALCOHOL DEHYDROGENASE-LIKE PROTEIN"/>
    <property type="match status" value="1"/>
</dbReference>
<dbReference type="InterPro" id="IPR057326">
    <property type="entry name" value="KR_dom"/>
</dbReference>
<comment type="caution">
    <text evidence="4">The sequence shown here is derived from an EMBL/GenBank/DDBJ whole genome shotgun (WGS) entry which is preliminary data.</text>
</comment>
<reference evidence="4" key="2">
    <citation type="journal article" date="2024" name="Plant">
        <title>Genomic evolution and insights into agronomic trait innovations of Sesamum species.</title>
        <authorList>
            <person name="Miao H."/>
            <person name="Wang L."/>
            <person name="Qu L."/>
            <person name="Liu H."/>
            <person name="Sun Y."/>
            <person name="Le M."/>
            <person name="Wang Q."/>
            <person name="Wei S."/>
            <person name="Zheng Y."/>
            <person name="Lin W."/>
            <person name="Duan Y."/>
            <person name="Cao H."/>
            <person name="Xiong S."/>
            <person name="Wang X."/>
            <person name="Wei L."/>
            <person name="Li C."/>
            <person name="Ma Q."/>
            <person name="Ju M."/>
            <person name="Zhao R."/>
            <person name="Li G."/>
            <person name="Mu C."/>
            <person name="Tian Q."/>
            <person name="Mei H."/>
            <person name="Zhang T."/>
            <person name="Gao T."/>
            <person name="Zhang H."/>
        </authorList>
    </citation>
    <scope>NUCLEOTIDE SEQUENCE</scope>
    <source>
        <strain evidence="4">G02</strain>
    </source>
</reference>
<organism evidence="4">
    <name type="scientific">Sesamum radiatum</name>
    <name type="common">Black benniseed</name>
    <dbReference type="NCBI Taxonomy" id="300843"/>
    <lineage>
        <taxon>Eukaryota</taxon>
        <taxon>Viridiplantae</taxon>
        <taxon>Streptophyta</taxon>
        <taxon>Embryophyta</taxon>
        <taxon>Tracheophyta</taxon>
        <taxon>Spermatophyta</taxon>
        <taxon>Magnoliopsida</taxon>
        <taxon>eudicotyledons</taxon>
        <taxon>Gunneridae</taxon>
        <taxon>Pentapetalae</taxon>
        <taxon>asterids</taxon>
        <taxon>lamiids</taxon>
        <taxon>Lamiales</taxon>
        <taxon>Pedaliaceae</taxon>
        <taxon>Sesamum</taxon>
    </lineage>
</organism>
<comment type="similarity">
    <text evidence="1">Belongs to the short-chain dehydrogenases/reductases (SDR) family.</text>
</comment>
<dbReference type="SMART" id="SM00822">
    <property type="entry name" value="PKS_KR"/>
    <property type="match status" value="1"/>
</dbReference>
<feature type="domain" description="Ketoreductase" evidence="3">
    <location>
        <begin position="55"/>
        <end position="213"/>
    </location>
</feature>
<dbReference type="InterPro" id="IPR020904">
    <property type="entry name" value="Sc_DH/Rdtase_CS"/>
</dbReference>